<evidence type="ECO:0000313" key="2">
    <source>
        <dbReference type="EMBL" id="KAJ1166920.1"/>
    </source>
</evidence>
<organism evidence="2 3">
    <name type="scientific">Pleurodeles waltl</name>
    <name type="common">Iberian ribbed newt</name>
    <dbReference type="NCBI Taxonomy" id="8319"/>
    <lineage>
        <taxon>Eukaryota</taxon>
        <taxon>Metazoa</taxon>
        <taxon>Chordata</taxon>
        <taxon>Craniata</taxon>
        <taxon>Vertebrata</taxon>
        <taxon>Euteleostomi</taxon>
        <taxon>Amphibia</taxon>
        <taxon>Batrachia</taxon>
        <taxon>Caudata</taxon>
        <taxon>Salamandroidea</taxon>
        <taxon>Salamandridae</taxon>
        <taxon>Pleurodelinae</taxon>
        <taxon>Pleurodeles</taxon>
    </lineage>
</organism>
<comment type="caution">
    <text evidence="2">The sequence shown here is derived from an EMBL/GenBank/DDBJ whole genome shotgun (WGS) entry which is preliminary data.</text>
</comment>
<evidence type="ECO:0000313" key="3">
    <source>
        <dbReference type="Proteomes" id="UP001066276"/>
    </source>
</evidence>
<proteinExistence type="predicted"/>
<accession>A0AAV7SSE0</accession>
<evidence type="ECO:0000256" key="1">
    <source>
        <dbReference type="SAM" id="MobiDB-lite"/>
    </source>
</evidence>
<gene>
    <name evidence="2" type="ORF">NDU88_007315</name>
</gene>
<dbReference type="EMBL" id="JANPWB010000008">
    <property type="protein sequence ID" value="KAJ1166920.1"/>
    <property type="molecule type" value="Genomic_DNA"/>
</dbReference>
<keyword evidence="3" id="KW-1185">Reference proteome</keyword>
<reference evidence="2" key="1">
    <citation type="journal article" date="2022" name="bioRxiv">
        <title>Sequencing and chromosome-scale assembly of the giantPleurodeles waltlgenome.</title>
        <authorList>
            <person name="Brown T."/>
            <person name="Elewa A."/>
            <person name="Iarovenko S."/>
            <person name="Subramanian E."/>
            <person name="Araus A.J."/>
            <person name="Petzold A."/>
            <person name="Susuki M."/>
            <person name="Suzuki K.-i.T."/>
            <person name="Hayashi T."/>
            <person name="Toyoda A."/>
            <person name="Oliveira C."/>
            <person name="Osipova E."/>
            <person name="Leigh N.D."/>
            <person name="Simon A."/>
            <person name="Yun M.H."/>
        </authorList>
    </citation>
    <scope>NUCLEOTIDE SEQUENCE</scope>
    <source>
        <strain evidence="2">20211129_DDA</strain>
        <tissue evidence="2">Liver</tissue>
    </source>
</reference>
<dbReference type="Proteomes" id="UP001066276">
    <property type="component" value="Chromosome 4_2"/>
</dbReference>
<dbReference type="AlphaFoldDB" id="A0AAV7SSE0"/>
<protein>
    <submittedName>
        <fullName evidence="2">Uncharacterized protein</fullName>
    </submittedName>
</protein>
<name>A0AAV7SSE0_PLEWA</name>
<sequence length="73" mass="7243">MYTGEHGGLRRSRSVLGRFPVPVPGGVAGRGGRAGCGCEHTDVHAATIETCGNLEDSGGCLVAPGRAGAAPDP</sequence>
<feature type="region of interest" description="Disordered" evidence="1">
    <location>
        <begin position="1"/>
        <end position="24"/>
    </location>
</feature>